<feature type="region of interest" description="Disordered" evidence="1">
    <location>
        <begin position="27"/>
        <end position="112"/>
    </location>
</feature>
<feature type="signal peptide" evidence="2">
    <location>
        <begin position="1"/>
        <end position="26"/>
    </location>
</feature>
<accession>A0A1E7JWA2</accession>
<dbReference type="AlphaFoldDB" id="A0A1E7JWA2"/>
<sequence length="144" mass="14220">MRFRIAVATGAIAAVAPLTMAGAAVAAPGAPAAPAEKDCKDYDSQKAAQQAFDSDTSDPNRLDHDKDKKACEKWPPGKGNPANADEGEGEDGATAPDGSVDAGGGGTAQDPADVALPLGIAAGASLAAAGGVLVVRRHRADSES</sequence>
<feature type="chain" id="PRO_5039713935" description="Excalibur calcium-binding domain-containing protein" evidence="2">
    <location>
        <begin position="27"/>
        <end position="144"/>
    </location>
</feature>
<feature type="compositionally biased region" description="Basic and acidic residues" evidence="1">
    <location>
        <begin position="35"/>
        <end position="44"/>
    </location>
</feature>
<name>A0A1E7JWA2_9ACTN</name>
<feature type="compositionally biased region" description="Basic and acidic residues" evidence="1">
    <location>
        <begin position="58"/>
        <end position="72"/>
    </location>
</feature>
<keyword evidence="2" id="KW-0732">Signal</keyword>
<dbReference type="Proteomes" id="UP000176101">
    <property type="component" value="Unassembled WGS sequence"/>
</dbReference>
<evidence type="ECO:0000256" key="1">
    <source>
        <dbReference type="SAM" id="MobiDB-lite"/>
    </source>
</evidence>
<protein>
    <recommendedName>
        <fullName evidence="5">Excalibur calcium-binding domain-containing protein</fullName>
    </recommendedName>
</protein>
<dbReference type="EMBL" id="LJGU01000150">
    <property type="protein sequence ID" value="OEU95767.1"/>
    <property type="molecule type" value="Genomic_DNA"/>
</dbReference>
<gene>
    <name evidence="3" type="ORF">AN216_23325</name>
</gene>
<dbReference type="RefSeq" id="WP_070198671.1">
    <property type="nucleotide sequence ID" value="NZ_LJGU01000150.1"/>
</dbReference>
<evidence type="ECO:0008006" key="5">
    <source>
        <dbReference type="Google" id="ProtNLM"/>
    </source>
</evidence>
<comment type="caution">
    <text evidence="3">The sequence shown here is derived from an EMBL/GenBank/DDBJ whole genome shotgun (WGS) entry which is preliminary data.</text>
</comment>
<keyword evidence="4" id="KW-1185">Reference proteome</keyword>
<evidence type="ECO:0000313" key="3">
    <source>
        <dbReference type="EMBL" id="OEU95767.1"/>
    </source>
</evidence>
<evidence type="ECO:0000256" key="2">
    <source>
        <dbReference type="SAM" id="SignalP"/>
    </source>
</evidence>
<feature type="compositionally biased region" description="Polar residues" evidence="1">
    <location>
        <begin position="46"/>
        <end position="57"/>
    </location>
</feature>
<organism evidence="3 4">
    <name type="scientific">Streptomyces oceani</name>
    <dbReference type="NCBI Taxonomy" id="1075402"/>
    <lineage>
        <taxon>Bacteria</taxon>
        <taxon>Bacillati</taxon>
        <taxon>Actinomycetota</taxon>
        <taxon>Actinomycetes</taxon>
        <taxon>Kitasatosporales</taxon>
        <taxon>Streptomycetaceae</taxon>
        <taxon>Streptomyces</taxon>
    </lineage>
</organism>
<evidence type="ECO:0000313" key="4">
    <source>
        <dbReference type="Proteomes" id="UP000176101"/>
    </source>
</evidence>
<dbReference type="OrthoDB" id="5681216at2"/>
<proteinExistence type="predicted"/>
<reference evidence="3 4" key="1">
    <citation type="journal article" date="2016" name="Front. Microbiol.">
        <title>Comparative Genomics Analysis of Streptomyces Species Reveals Their Adaptation to the Marine Environment and Their Diversity at the Genomic Level.</title>
        <authorList>
            <person name="Tian X."/>
            <person name="Zhang Z."/>
            <person name="Yang T."/>
            <person name="Chen M."/>
            <person name="Li J."/>
            <person name="Chen F."/>
            <person name="Yang J."/>
            <person name="Li W."/>
            <person name="Zhang B."/>
            <person name="Zhang Z."/>
            <person name="Wu J."/>
            <person name="Zhang C."/>
            <person name="Long L."/>
            <person name="Xiao J."/>
        </authorList>
    </citation>
    <scope>NUCLEOTIDE SEQUENCE [LARGE SCALE GENOMIC DNA]</scope>
    <source>
        <strain evidence="3 4">SCSIO 02100</strain>
    </source>
</reference>